<gene>
    <name evidence="2 4" type="ORF">P152DRAFT_479508</name>
</gene>
<proteinExistence type="predicted"/>
<sequence>MADKSKQSSSTGSAKRALSKPVLTRLSTIRREVEELLKFSDGILDYENICTKLSALEQETAEKHQIIGSKEKAIEALQKEVVKLRTEKGLLKEEFIAGYEKWKGESKRREDEVASLLQEELGLERRKCESTSQQLRQLRAEISKYKKRYDKDQDDIVGLKHDLEIERLTVERITANFDNCKREVEELQSQIGILNFEQSQIESTFSELDGTVHKLAWHCFHQKIPDPCVVNIEAAASSRRILQVPSNTEPALCMRSAIAEAIISQALCKYIFKPFYLSKSTDTELAALVKALDWLSTIQPDRADIVRYQIASVFDVQQETDSISGCAMQFVLERLDAWLTSQNKEYFSRELTTFFGNAIEIWKQLQKGPKPATFQADLDTVGWNFEDHGRPEYDKRGQPGVDLTRKTKLGAGHPIVSHVEND</sequence>
<keyword evidence="3" id="KW-1185">Reference proteome</keyword>
<protein>
    <submittedName>
        <fullName evidence="2 4">Uncharacterized protein</fullName>
    </submittedName>
</protein>
<accession>A0A6G1GCH7</accession>
<dbReference type="Proteomes" id="UP000504638">
    <property type="component" value="Unplaced"/>
</dbReference>
<evidence type="ECO:0000313" key="4">
    <source>
        <dbReference type="RefSeq" id="XP_033537231.1"/>
    </source>
</evidence>
<organism evidence="2">
    <name type="scientific">Eremomyces bilateralis CBS 781.70</name>
    <dbReference type="NCBI Taxonomy" id="1392243"/>
    <lineage>
        <taxon>Eukaryota</taxon>
        <taxon>Fungi</taxon>
        <taxon>Dikarya</taxon>
        <taxon>Ascomycota</taxon>
        <taxon>Pezizomycotina</taxon>
        <taxon>Dothideomycetes</taxon>
        <taxon>Dothideomycetes incertae sedis</taxon>
        <taxon>Eremomycetales</taxon>
        <taxon>Eremomycetaceae</taxon>
        <taxon>Eremomyces</taxon>
    </lineage>
</organism>
<evidence type="ECO:0000313" key="2">
    <source>
        <dbReference type="EMBL" id="KAF1815600.1"/>
    </source>
</evidence>
<dbReference type="AlphaFoldDB" id="A0A6G1GCH7"/>
<dbReference type="GeneID" id="54422288"/>
<reference evidence="2 4" key="1">
    <citation type="submission" date="2020-01" db="EMBL/GenBank/DDBJ databases">
        <authorList>
            <consortium name="DOE Joint Genome Institute"/>
            <person name="Haridas S."/>
            <person name="Albert R."/>
            <person name="Binder M."/>
            <person name="Bloem J."/>
            <person name="Labutti K."/>
            <person name="Salamov A."/>
            <person name="Andreopoulos B."/>
            <person name="Baker S.E."/>
            <person name="Barry K."/>
            <person name="Bills G."/>
            <person name="Bluhm B.H."/>
            <person name="Cannon C."/>
            <person name="Castanera R."/>
            <person name="Culley D.E."/>
            <person name="Daum C."/>
            <person name="Ezra D."/>
            <person name="Gonzalez J.B."/>
            <person name="Henrissat B."/>
            <person name="Kuo A."/>
            <person name="Liang C."/>
            <person name="Lipzen A."/>
            <person name="Lutzoni F."/>
            <person name="Magnuson J."/>
            <person name="Mondo S."/>
            <person name="Nolan M."/>
            <person name="Ohm R."/>
            <person name="Pangilinan J."/>
            <person name="Park H.-J."/>
            <person name="Ramirez L."/>
            <person name="Alfaro M."/>
            <person name="Sun H."/>
            <person name="Tritt A."/>
            <person name="Yoshinaga Y."/>
            <person name="Zwiers L.-H."/>
            <person name="Turgeon B.G."/>
            <person name="Goodwin S.B."/>
            <person name="Spatafora J.W."/>
            <person name="Crous P.W."/>
            <person name="Grigoriev I.V."/>
        </authorList>
    </citation>
    <scope>NUCLEOTIDE SEQUENCE</scope>
    <source>
        <strain evidence="2 4">CBS 781.70</strain>
    </source>
</reference>
<evidence type="ECO:0000256" key="1">
    <source>
        <dbReference type="SAM" id="Coils"/>
    </source>
</evidence>
<dbReference type="RefSeq" id="XP_033537231.1">
    <property type="nucleotide sequence ID" value="XM_033681718.1"/>
</dbReference>
<reference evidence="4" key="3">
    <citation type="submission" date="2025-04" db="UniProtKB">
        <authorList>
            <consortium name="RefSeq"/>
        </authorList>
    </citation>
    <scope>IDENTIFICATION</scope>
    <source>
        <strain evidence="4">CBS 781.70</strain>
    </source>
</reference>
<feature type="coiled-coil region" evidence="1">
    <location>
        <begin position="67"/>
        <end position="94"/>
    </location>
</feature>
<reference evidence="4" key="2">
    <citation type="submission" date="2020-04" db="EMBL/GenBank/DDBJ databases">
        <authorList>
            <consortium name="NCBI Genome Project"/>
        </authorList>
    </citation>
    <scope>NUCLEOTIDE SEQUENCE</scope>
    <source>
        <strain evidence="4">CBS 781.70</strain>
    </source>
</reference>
<feature type="coiled-coil region" evidence="1">
    <location>
        <begin position="121"/>
        <end position="190"/>
    </location>
</feature>
<evidence type="ECO:0000313" key="3">
    <source>
        <dbReference type="Proteomes" id="UP000504638"/>
    </source>
</evidence>
<dbReference type="EMBL" id="ML975151">
    <property type="protein sequence ID" value="KAF1815600.1"/>
    <property type="molecule type" value="Genomic_DNA"/>
</dbReference>
<dbReference type="OrthoDB" id="5421041at2759"/>
<name>A0A6G1GCH7_9PEZI</name>
<keyword evidence="1" id="KW-0175">Coiled coil</keyword>